<keyword evidence="3" id="KW-1185">Reference proteome</keyword>
<comment type="caution">
    <text evidence="2">The sequence shown here is derived from an EMBL/GenBank/DDBJ whole genome shotgun (WGS) entry which is preliminary data.</text>
</comment>
<protein>
    <submittedName>
        <fullName evidence="2">Polyketide cyclase</fullName>
    </submittedName>
</protein>
<dbReference type="SUPFAM" id="SSF55961">
    <property type="entry name" value="Bet v1-like"/>
    <property type="match status" value="1"/>
</dbReference>
<name>A0A4R0MXF3_9SPHI</name>
<dbReference type="CDD" id="cd07818">
    <property type="entry name" value="SRPBCC_1"/>
    <property type="match status" value="1"/>
</dbReference>
<keyword evidence="1" id="KW-1133">Transmembrane helix</keyword>
<dbReference type="RefSeq" id="WP_131552902.1">
    <property type="nucleotide sequence ID" value="NZ_SJSK01000002.1"/>
</dbReference>
<keyword evidence="1" id="KW-0472">Membrane</keyword>
<dbReference type="InterPro" id="IPR023393">
    <property type="entry name" value="START-like_dom_sf"/>
</dbReference>
<organism evidence="2 3">
    <name type="scientific">Pedobacter frigiditerrae</name>
    <dbReference type="NCBI Taxonomy" id="2530452"/>
    <lineage>
        <taxon>Bacteria</taxon>
        <taxon>Pseudomonadati</taxon>
        <taxon>Bacteroidota</taxon>
        <taxon>Sphingobacteriia</taxon>
        <taxon>Sphingobacteriales</taxon>
        <taxon>Sphingobacteriaceae</taxon>
        <taxon>Pedobacter</taxon>
    </lineage>
</organism>
<accession>A0A4R0MXF3</accession>
<dbReference type="AlphaFoldDB" id="A0A4R0MXF3"/>
<sequence>MTILFSILLFLAVLIGFFLFLALIIKKEYSIERDITINKPKEEVFDYIKIMRNQEMYNVWVMKDPNVKLVYTGTDGTEGFTCAWEGNKQAGKGEQEFKKIEDGNSLNIELRFEKPFESTSQTYLFTKAVGANQTNLKWQMIGKNKFPMNLMNIIIDGLLGKDLAKSLENVKQILERN</sequence>
<dbReference type="EMBL" id="SJSK01000002">
    <property type="protein sequence ID" value="TCC91961.1"/>
    <property type="molecule type" value="Genomic_DNA"/>
</dbReference>
<keyword evidence="1" id="KW-0812">Transmembrane</keyword>
<feature type="transmembrane region" description="Helical" evidence="1">
    <location>
        <begin position="6"/>
        <end position="25"/>
    </location>
</feature>
<proteinExistence type="predicted"/>
<evidence type="ECO:0000313" key="3">
    <source>
        <dbReference type="Proteomes" id="UP000292884"/>
    </source>
</evidence>
<evidence type="ECO:0000313" key="2">
    <source>
        <dbReference type="EMBL" id="TCC91961.1"/>
    </source>
</evidence>
<reference evidence="2 3" key="1">
    <citation type="submission" date="2019-02" db="EMBL/GenBank/DDBJ databases">
        <title>Pedobacter sp. RP-1-13 sp. nov., isolated from Arctic soil.</title>
        <authorList>
            <person name="Dahal R.H."/>
        </authorList>
    </citation>
    <scope>NUCLEOTIDE SEQUENCE [LARGE SCALE GENOMIC DNA]</scope>
    <source>
        <strain evidence="2 3">RP-1-13</strain>
    </source>
</reference>
<dbReference type="Gene3D" id="3.30.530.20">
    <property type="match status" value="1"/>
</dbReference>
<evidence type="ECO:0000256" key="1">
    <source>
        <dbReference type="SAM" id="Phobius"/>
    </source>
</evidence>
<dbReference type="OrthoDB" id="9807923at2"/>
<gene>
    <name evidence="2" type="ORF">EZ428_09475</name>
</gene>
<dbReference type="Proteomes" id="UP000292884">
    <property type="component" value="Unassembled WGS sequence"/>
</dbReference>